<evidence type="ECO:0000313" key="2">
    <source>
        <dbReference type="EMBL" id="MDC5696770.1"/>
    </source>
</evidence>
<dbReference type="SUPFAM" id="SSF82171">
    <property type="entry name" value="DPP6 N-terminal domain-like"/>
    <property type="match status" value="1"/>
</dbReference>
<comment type="caution">
    <text evidence="2">The sequence shown here is derived from an EMBL/GenBank/DDBJ whole genome shotgun (WGS) entry which is preliminary data.</text>
</comment>
<dbReference type="InterPro" id="IPR011042">
    <property type="entry name" value="6-blade_b-propeller_TolB-like"/>
</dbReference>
<reference evidence="2 3" key="1">
    <citation type="submission" date="2022-11" db="EMBL/GenBank/DDBJ databases">
        <title>Anaerobic phenanthrene biodegradation by a DNRA strain PheN6.</title>
        <authorList>
            <person name="Zhang Z."/>
        </authorList>
    </citation>
    <scope>NUCLEOTIDE SEQUENCE [LARGE SCALE GENOMIC DNA]</scope>
    <source>
        <strain evidence="2 3">PheN6</strain>
    </source>
</reference>
<evidence type="ECO:0000256" key="1">
    <source>
        <dbReference type="ARBA" id="ARBA00009820"/>
    </source>
</evidence>
<dbReference type="InterPro" id="IPR011659">
    <property type="entry name" value="WD40"/>
</dbReference>
<sequence>MVRRFTVPGIDEVASRLPVDRLRPPVTIPIKRPPGLPPKLPPWFFREIAYFSYAIPTTGPVDGETTAQEDIFTVSVLTGTVRRITDDRSLPEMKSDRDPAWSPSHTTLAIHTASGGEPSRIAILDRATGAVLQNLVPGHSPEWLDDDTILYLDIVDPGTEIARADVFCVDTATVTVTRITDVGVGGSVGSLSWHPSAGLAVGYAEESGPSPRYSVAVIPAAAVGMARSSGTPVARAGFTFVTPAETRAATPDWSPSGDRIAVSTWTDGSPSRVGILTVATSSLDLVPGPGPSEPTLNDYGPVFSRDGRLLAFTRGQEDEWSEIWLHTIASGHNRQLTDDGRTRFKGSLDW</sequence>
<dbReference type="Pfam" id="PF07676">
    <property type="entry name" value="PD40"/>
    <property type="match status" value="1"/>
</dbReference>
<dbReference type="PANTHER" id="PTHR36842">
    <property type="entry name" value="PROTEIN TOLB HOMOLOG"/>
    <property type="match status" value="1"/>
</dbReference>
<evidence type="ECO:0000313" key="3">
    <source>
        <dbReference type="Proteomes" id="UP001150259"/>
    </source>
</evidence>
<proteinExistence type="inferred from homology"/>
<dbReference type="PANTHER" id="PTHR36842:SF1">
    <property type="entry name" value="PROTEIN TOLB"/>
    <property type="match status" value="1"/>
</dbReference>
<gene>
    <name evidence="2" type="ORF">OO014_05830</name>
</gene>
<name>A0ABT5GET4_9MICO</name>
<dbReference type="Gene3D" id="2.120.10.30">
    <property type="entry name" value="TolB, C-terminal domain"/>
    <property type="match status" value="2"/>
</dbReference>
<comment type="similarity">
    <text evidence="1">Belongs to the TolB family.</text>
</comment>
<dbReference type="RefSeq" id="WP_272461346.1">
    <property type="nucleotide sequence ID" value="NZ_JAPFQL010000017.1"/>
</dbReference>
<evidence type="ECO:0008006" key="4">
    <source>
        <dbReference type="Google" id="ProtNLM"/>
    </source>
</evidence>
<protein>
    <recommendedName>
        <fullName evidence="4">WD40-like beta Propeller containing protein</fullName>
    </recommendedName>
</protein>
<accession>A0ABT5GET4</accession>
<dbReference type="Proteomes" id="UP001150259">
    <property type="component" value="Unassembled WGS sequence"/>
</dbReference>
<organism evidence="2 3">
    <name type="scientific">Intrasporangium calvum</name>
    <dbReference type="NCBI Taxonomy" id="53358"/>
    <lineage>
        <taxon>Bacteria</taxon>
        <taxon>Bacillati</taxon>
        <taxon>Actinomycetota</taxon>
        <taxon>Actinomycetes</taxon>
        <taxon>Micrococcales</taxon>
        <taxon>Intrasporangiaceae</taxon>
        <taxon>Intrasporangium</taxon>
    </lineage>
</organism>
<dbReference type="EMBL" id="JAPFQL010000017">
    <property type="protein sequence ID" value="MDC5696770.1"/>
    <property type="molecule type" value="Genomic_DNA"/>
</dbReference>
<keyword evidence="3" id="KW-1185">Reference proteome</keyword>